<sequence>MKTFSNNIDDLLKIETIILTCYGENGKSALIQPDRDANSSFILTNDGITILNSVQIKNNHLYFLINRLLKDHDQDGAKNFFIYMVTASKIVLKPENFFFSLDDLRSAFKQLSLANILQKLSNEWNKIMDKNENFIRLTDPSDVLAHFSKMCVYHNLDSFNPNLSKISKKLLGDFVNFKLKNEKKNFIKCENSIRQSMDDFSFIAEYCDSLDLEQSKILENQFLIDRKFTFCSKHLASGVINSIFVLKEKNLNADIEITEDLNSVITKLKQANGQIKFTQEFLSKISENYINLIFFEGFLSETKKTQLKSIECSFIDHVTRERIDFLTNRLGIDPIESQNNKLDTRNV</sequence>
<dbReference type="SUPFAM" id="SSF48592">
    <property type="entry name" value="GroEL equatorial domain-like"/>
    <property type="match status" value="1"/>
</dbReference>
<comment type="caution">
    <text evidence="1">The sequence shown here is derived from an EMBL/GenBank/DDBJ whole genome shotgun (WGS) entry which is preliminary data.</text>
</comment>
<dbReference type="InterPro" id="IPR027413">
    <property type="entry name" value="GROEL-like_equatorial_sf"/>
</dbReference>
<gene>
    <name evidence="1" type="ORF">BpHYR1_045156</name>
</gene>
<dbReference type="Gene3D" id="3.50.7.10">
    <property type="entry name" value="GroEL"/>
    <property type="match status" value="1"/>
</dbReference>
<dbReference type="OrthoDB" id="10553679at2759"/>
<evidence type="ECO:0000313" key="1">
    <source>
        <dbReference type="EMBL" id="RNA35971.1"/>
    </source>
</evidence>
<name>A0A3M7SJL3_BRAPC</name>
<dbReference type="InterPro" id="IPR027410">
    <property type="entry name" value="TCP-1-like_intermed_sf"/>
</dbReference>
<organism evidence="1 2">
    <name type="scientific">Brachionus plicatilis</name>
    <name type="common">Marine rotifer</name>
    <name type="synonym">Brachionus muelleri</name>
    <dbReference type="NCBI Taxonomy" id="10195"/>
    <lineage>
        <taxon>Eukaryota</taxon>
        <taxon>Metazoa</taxon>
        <taxon>Spiralia</taxon>
        <taxon>Gnathifera</taxon>
        <taxon>Rotifera</taxon>
        <taxon>Eurotatoria</taxon>
        <taxon>Monogononta</taxon>
        <taxon>Pseudotrocha</taxon>
        <taxon>Ploima</taxon>
        <taxon>Brachionidae</taxon>
        <taxon>Brachionus</taxon>
    </lineage>
</organism>
<dbReference type="Gene3D" id="1.10.560.10">
    <property type="entry name" value="GroEL-like equatorial domain"/>
    <property type="match status" value="1"/>
</dbReference>
<dbReference type="Gene3D" id="3.30.260.10">
    <property type="entry name" value="TCP-1-like chaperonin intermediate domain"/>
    <property type="match status" value="1"/>
</dbReference>
<dbReference type="InterPro" id="IPR027409">
    <property type="entry name" value="GroEL-like_apical_dom_sf"/>
</dbReference>
<dbReference type="Proteomes" id="UP000276133">
    <property type="component" value="Unassembled WGS sequence"/>
</dbReference>
<accession>A0A3M7SJL3</accession>
<proteinExistence type="predicted"/>
<evidence type="ECO:0000313" key="2">
    <source>
        <dbReference type="Proteomes" id="UP000276133"/>
    </source>
</evidence>
<dbReference type="EMBL" id="REGN01001265">
    <property type="protein sequence ID" value="RNA35971.1"/>
    <property type="molecule type" value="Genomic_DNA"/>
</dbReference>
<reference evidence="1 2" key="1">
    <citation type="journal article" date="2018" name="Sci. Rep.">
        <title>Genomic signatures of local adaptation to the degree of environmental predictability in rotifers.</title>
        <authorList>
            <person name="Franch-Gras L."/>
            <person name="Hahn C."/>
            <person name="Garcia-Roger E.M."/>
            <person name="Carmona M.J."/>
            <person name="Serra M."/>
            <person name="Gomez A."/>
        </authorList>
    </citation>
    <scope>NUCLEOTIDE SEQUENCE [LARGE SCALE GENOMIC DNA]</scope>
    <source>
        <strain evidence="1">HYR1</strain>
    </source>
</reference>
<protein>
    <submittedName>
        <fullName evidence="1">Uncharacterized protein</fullName>
    </submittedName>
</protein>
<keyword evidence="2" id="KW-1185">Reference proteome</keyword>
<dbReference type="AlphaFoldDB" id="A0A3M7SJL3"/>